<proteinExistence type="predicted"/>
<dbReference type="EMBL" id="FJOG01000005">
    <property type="protein sequence ID" value="CZR54743.1"/>
    <property type="molecule type" value="Genomic_DNA"/>
</dbReference>
<protein>
    <recommendedName>
        <fullName evidence="2">T6SS Phospholipase effector Tle1-like catalytic domain-containing protein</fullName>
    </recommendedName>
</protein>
<dbReference type="PANTHER" id="PTHR33840:SF2">
    <property type="entry name" value="TLE1 PHOSPHOLIPASE DOMAIN-CONTAINING PROTEIN"/>
    <property type="match status" value="1"/>
</dbReference>
<dbReference type="PANTHER" id="PTHR33840">
    <property type="match status" value="1"/>
</dbReference>
<dbReference type="SUPFAM" id="SSF53474">
    <property type="entry name" value="alpha/beta-Hydrolases"/>
    <property type="match status" value="1"/>
</dbReference>
<keyword evidence="4" id="KW-1185">Reference proteome</keyword>
<gene>
    <name evidence="3" type="ORF">PAC_04627</name>
</gene>
<dbReference type="Pfam" id="PF09994">
    <property type="entry name" value="T6SS_Tle1-like_cat"/>
    <property type="match status" value="1"/>
</dbReference>
<dbReference type="Proteomes" id="UP000184330">
    <property type="component" value="Unassembled WGS sequence"/>
</dbReference>
<evidence type="ECO:0000256" key="1">
    <source>
        <dbReference type="SAM" id="MobiDB-lite"/>
    </source>
</evidence>
<evidence type="ECO:0000313" key="4">
    <source>
        <dbReference type="Proteomes" id="UP000184330"/>
    </source>
</evidence>
<accession>A0A1L7WPP7</accession>
<feature type="domain" description="T6SS Phospholipase effector Tle1-like catalytic" evidence="2">
    <location>
        <begin position="13"/>
        <end position="286"/>
    </location>
</feature>
<sequence length="484" mass="55599">MEPEHVPYQRPEKRLVLCFDGTSNKFTGDETDTNIVKIYEMLDRRSPNQYHYYQPGIGSYVEGQMSNSSSGNIITRIKDFLITSRDSAFGTNFVHHVIAGYQFLMRYYQEGDKIYIFGFSRGAYTARFLAEMITNIGLLSSGNEEMVRFAWTTFSDYQRSRGNDVVLKNFMIKFKDTFCRDNVQIHFLGLFDCVASVGQFEIPGFHTSLPYIQTIPAKHIRHVVSIHERRLKFKVSLFLFDPDAEVKADIKEVYFAGNHGDVGGGWACQGLNYLLSDIALRWMVDEVLELPETAHPLAWRRTKVNHMEQHEQDMEIKMSQRLGVKAEEKTQMRKMLHDPLAFGAGLSWPKVLSWWLIEILPFTFHVLVSGKWVPQHWPPNLGGGRDMPWGAEIHPSVGMMKRSKILTKEMMPKLGGRNPKEFYKSPWAWFWPFKGKKKQKQPQRDRPIGTYPEDDSEGGDSASTWSAGDINFVVGAKGWADALL</sequence>
<dbReference type="OrthoDB" id="3162439at2759"/>
<evidence type="ECO:0000259" key="2">
    <source>
        <dbReference type="Pfam" id="PF09994"/>
    </source>
</evidence>
<reference evidence="3 4" key="1">
    <citation type="submission" date="2016-03" db="EMBL/GenBank/DDBJ databases">
        <authorList>
            <person name="Ploux O."/>
        </authorList>
    </citation>
    <scope>NUCLEOTIDE SEQUENCE [LARGE SCALE GENOMIC DNA]</scope>
    <source>
        <strain evidence="3 4">UAMH 11012</strain>
    </source>
</reference>
<dbReference type="AlphaFoldDB" id="A0A1L7WPP7"/>
<organism evidence="3 4">
    <name type="scientific">Phialocephala subalpina</name>
    <dbReference type="NCBI Taxonomy" id="576137"/>
    <lineage>
        <taxon>Eukaryota</taxon>
        <taxon>Fungi</taxon>
        <taxon>Dikarya</taxon>
        <taxon>Ascomycota</taxon>
        <taxon>Pezizomycotina</taxon>
        <taxon>Leotiomycetes</taxon>
        <taxon>Helotiales</taxon>
        <taxon>Mollisiaceae</taxon>
        <taxon>Phialocephala</taxon>
        <taxon>Phialocephala fortinii species complex</taxon>
    </lineage>
</organism>
<name>A0A1L7WPP7_9HELO</name>
<dbReference type="InterPro" id="IPR018712">
    <property type="entry name" value="Tle1-like_cat"/>
</dbReference>
<evidence type="ECO:0000313" key="3">
    <source>
        <dbReference type="EMBL" id="CZR54743.1"/>
    </source>
</evidence>
<dbReference type="InterPro" id="IPR029058">
    <property type="entry name" value="AB_hydrolase_fold"/>
</dbReference>
<dbReference type="STRING" id="576137.A0A1L7WPP7"/>
<feature type="region of interest" description="Disordered" evidence="1">
    <location>
        <begin position="435"/>
        <end position="464"/>
    </location>
</feature>